<sequence length="261" mass="28913">MMSMRAVARSAPRSISRLSSAALRQSTVARSSALLKATTACAPVRSSQFASSFSTTQFRTAPAGEVDEELSLKLDSELQFETEMKENEQLPASIQDFLDNSSFELVDTPARRTITVSFSISDLANYEPDDIYNEDSALTDEDAEGGQRSAEAEAEGEEGLEGEEDEPAVPCRLNVVIEKDGKGALNIEAVAQNGQIMVENFYYFKDAKLAHSETAEILMERYLEERGVTQALAVFVPDYMDTKEQREYQAWLKEVKSFIDA</sequence>
<keyword evidence="3" id="KW-1185">Reference proteome</keyword>
<protein>
    <recommendedName>
        <fullName evidence="4">Mitochondrial glyco protein</fullName>
    </recommendedName>
</protein>
<dbReference type="InterPro" id="IPR036561">
    <property type="entry name" value="MAM33_sf"/>
</dbReference>
<dbReference type="GeneID" id="92040807"/>
<dbReference type="Proteomes" id="UP001433268">
    <property type="component" value="Unassembled WGS sequence"/>
</dbReference>
<reference evidence="2 3" key="1">
    <citation type="submission" date="2023-01" db="EMBL/GenBank/DDBJ databases">
        <title>Analysis of 21 Apiospora genomes using comparative genomics revels a genus with tremendous synthesis potential of carbohydrate active enzymes and secondary metabolites.</title>
        <authorList>
            <person name="Sorensen T."/>
        </authorList>
    </citation>
    <scope>NUCLEOTIDE SEQUENCE [LARGE SCALE GENOMIC DNA]</scope>
    <source>
        <strain evidence="2 3">CBS 114990</strain>
    </source>
</reference>
<dbReference type="SUPFAM" id="SSF54529">
    <property type="entry name" value="Mitochondrial glycoprotein MAM33-like"/>
    <property type="match status" value="1"/>
</dbReference>
<dbReference type="PANTHER" id="PTHR10826">
    <property type="entry name" value="COMPLEMENT COMPONENT 1"/>
    <property type="match status" value="1"/>
</dbReference>
<dbReference type="RefSeq" id="XP_066671365.1">
    <property type="nucleotide sequence ID" value="XM_066807747.1"/>
</dbReference>
<evidence type="ECO:0000313" key="2">
    <source>
        <dbReference type="EMBL" id="KAK8088471.1"/>
    </source>
</evidence>
<dbReference type="InterPro" id="IPR003428">
    <property type="entry name" value="MAM33"/>
</dbReference>
<name>A0ABR1WZC0_9PEZI</name>
<evidence type="ECO:0008006" key="4">
    <source>
        <dbReference type="Google" id="ProtNLM"/>
    </source>
</evidence>
<organism evidence="2 3">
    <name type="scientific">Apiospora hydei</name>
    <dbReference type="NCBI Taxonomy" id="1337664"/>
    <lineage>
        <taxon>Eukaryota</taxon>
        <taxon>Fungi</taxon>
        <taxon>Dikarya</taxon>
        <taxon>Ascomycota</taxon>
        <taxon>Pezizomycotina</taxon>
        <taxon>Sordariomycetes</taxon>
        <taxon>Xylariomycetidae</taxon>
        <taxon>Amphisphaeriales</taxon>
        <taxon>Apiosporaceae</taxon>
        <taxon>Apiospora</taxon>
    </lineage>
</organism>
<feature type="compositionally biased region" description="Acidic residues" evidence="1">
    <location>
        <begin position="152"/>
        <end position="167"/>
    </location>
</feature>
<dbReference type="PANTHER" id="PTHR10826:SF1">
    <property type="entry name" value="COMPLEMENT COMPONENT 1 Q SUBCOMPONENT-BINDING PROTEIN, MITOCHONDRIAL"/>
    <property type="match status" value="1"/>
</dbReference>
<dbReference type="Pfam" id="PF02330">
    <property type="entry name" value="MAM33"/>
    <property type="match status" value="2"/>
</dbReference>
<accession>A0ABR1WZC0</accession>
<evidence type="ECO:0000256" key="1">
    <source>
        <dbReference type="SAM" id="MobiDB-lite"/>
    </source>
</evidence>
<comment type="caution">
    <text evidence="2">The sequence shown here is derived from an EMBL/GenBank/DDBJ whole genome shotgun (WGS) entry which is preliminary data.</text>
</comment>
<feature type="region of interest" description="Disordered" evidence="1">
    <location>
        <begin position="139"/>
        <end position="168"/>
    </location>
</feature>
<evidence type="ECO:0000313" key="3">
    <source>
        <dbReference type="Proteomes" id="UP001433268"/>
    </source>
</evidence>
<dbReference type="Gene3D" id="3.10.280.10">
    <property type="entry name" value="Mitochondrial glycoprotein"/>
    <property type="match status" value="1"/>
</dbReference>
<proteinExistence type="predicted"/>
<gene>
    <name evidence="2" type="ORF">PG997_003432</name>
</gene>
<dbReference type="EMBL" id="JAQQWN010000004">
    <property type="protein sequence ID" value="KAK8088471.1"/>
    <property type="molecule type" value="Genomic_DNA"/>
</dbReference>